<accession>R7SP54</accession>
<dbReference type="OrthoDB" id="420564at2759"/>
<evidence type="ECO:0000313" key="2">
    <source>
        <dbReference type="EMBL" id="EJF57881.1"/>
    </source>
</evidence>
<feature type="compositionally biased region" description="Basic and acidic residues" evidence="1">
    <location>
        <begin position="250"/>
        <end position="264"/>
    </location>
</feature>
<dbReference type="AlphaFoldDB" id="R7SP54"/>
<feature type="region of interest" description="Disordered" evidence="1">
    <location>
        <begin position="429"/>
        <end position="452"/>
    </location>
</feature>
<feature type="region of interest" description="Disordered" evidence="1">
    <location>
        <begin position="31"/>
        <end position="74"/>
    </location>
</feature>
<feature type="compositionally biased region" description="Basic and acidic residues" evidence="1">
    <location>
        <begin position="366"/>
        <end position="381"/>
    </location>
</feature>
<dbReference type="GeneID" id="18841248"/>
<dbReference type="PANTHER" id="PTHR35179">
    <property type="entry name" value="PROTEIN CBG02620"/>
    <property type="match status" value="1"/>
</dbReference>
<protein>
    <submittedName>
        <fullName evidence="2">Uncharacterized protein</fullName>
    </submittedName>
</protein>
<dbReference type="KEGG" id="dsq:DICSQDRAFT_182917"/>
<name>R7SP54_DICSQ</name>
<feature type="region of interest" description="Disordered" evidence="1">
    <location>
        <begin position="239"/>
        <end position="273"/>
    </location>
</feature>
<evidence type="ECO:0000256" key="1">
    <source>
        <dbReference type="SAM" id="MobiDB-lite"/>
    </source>
</evidence>
<evidence type="ECO:0000313" key="3">
    <source>
        <dbReference type="Proteomes" id="UP000053319"/>
    </source>
</evidence>
<dbReference type="PANTHER" id="PTHR35179:SF2">
    <property type="entry name" value="START DOMAIN-CONTAINING PROTEIN"/>
    <property type="match status" value="1"/>
</dbReference>
<gene>
    <name evidence="2" type="ORF">DICSQDRAFT_182917</name>
</gene>
<dbReference type="EMBL" id="JH719443">
    <property type="protein sequence ID" value="EJF57881.1"/>
    <property type="molecule type" value="Genomic_DNA"/>
</dbReference>
<sequence>MASTNGTPEEGEVCAVAGSSVTTLEITEDVRAAMSTASSPTRAAGEDAAGEAGTLSVADSEAADVGSPGPQTEAKGALALADSLGEPAEDNPPPARDMRENILEPAIAELTAPNVADVDKPTKIEDFRPLASYTWVKGQHPTIIVPGSPREWLDSPMPFTVDFDSGIRMFHEDAYYMANQSTLVPLFRAVDALASSVSSGPDVDSNKDMIDWAAIDFVTDRNNLRKLLRWIREPFPSDAAQPLSPVSEPSLERPTRDQGERKEGSAATTAPEWNTRKDFRIDLQLGGADTVLMHRWAARAREVAVPPKAGCRLNFEREATKAAQGCENGAGHYRIVQYTICGLKMVVRFEVDACVATSTPVTPPHTDGDKTRTEDSARELSQRASGSIPVAPTEKAAGTQARQSFTNEDEANMWVGGSNAEDWGFTEATTQKGKQTSGDDRGQALPPAETGWELPADDATAWGVAPDAAQNADLPIIPGELAVVRAGTLLPQSSIIELATRSIMFADCTSNEDTFLQLFLTQTPTHLLAIHKNGTFEKVMRQGLDSPEFTGIEEMESIQKCIAQFVALLKEIHRLVKEHGTTRRLSLVCEKGKLGLFELKGEEGRLVGGDLERFKTTA</sequence>
<dbReference type="Proteomes" id="UP000053319">
    <property type="component" value="Unassembled WGS sequence"/>
</dbReference>
<reference evidence="2 3" key="1">
    <citation type="journal article" date="2012" name="Science">
        <title>The Paleozoic origin of enzymatic lignin decomposition reconstructed from 31 fungal genomes.</title>
        <authorList>
            <person name="Floudas D."/>
            <person name="Binder M."/>
            <person name="Riley R."/>
            <person name="Barry K."/>
            <person name="Blanchette R.A."/>
            <person name="Henrissat B."/>
            <person name="Martinez A.T."/>
            <person name="Otillar R."/>
            <person name="Spatafora J.W."/>
            <person name="Yadav J.S."/>
            <person name="Aerts A."/>
            <person name="Benoit I."/>
            <person name="Boyd A."/>
            <person name="Carlson A."/>
            <person name="Copeland A."/>
            <person name="Coutinho P.M."/>
            <person name="de Vries R.P."/>
            <person name="Ferreira P."/>
            <person name="Findley K."/>
            <person name="Foster B."/>
            <person name="Gaskell J."/>
            <person name="Glotzer D."/>
            <person name="Gorecki P."/>
            <person name="Heitman J."/>
            <person name="Hesse C."/>
            <person name="Hori C."/>
            <person name="Igarashi K."/>
            <person name="Jurgens J.A."/>
            <person name="Kallen N."/>
            <person name="Kersten P."/>
            <person name="Kohler A."/>
            <person name="Kuees U."/>
            <person name="Kumar T.K.A."/>
            <person name="Kuo A."/>
            <person name="LaButti K."/>
            <person name="Larrondo L.F."/>
            <person name="Lindquist E."/>
            <person name="Ling A."/>
            <person name="Lombard V."/>
            <person name="Lucas S."/>
            <person name="Lundell T."/>
            <person name="Martin R."/>
            <person name="McLaughlin D.J."/>
            <person name="Morgenstern I."/>
            <person name="Morin E."/>
            <person name="Murat C."/>
            <person name="Nagy L.G."/>
            <person name="Nolan M."/>
            <person name="Ohm R.A."/>
            <person name="Patyshakuliyeva A."/>
            <person name="Rokas A."/>
            <person name="Ruiz-Duenas F.J."/>
            <person name="Sabat G."/>
            <person name="Salamov A."/>
            <person name="Samejima M."/>
            <person name="Schmutz J."/>
            <person name="Slot J.C."/>
            <person name="St John F."/>
            <person name="Stenlid J."/>
            <person name="Sun H."/>
            <person name="Sun S."/>
            <person name="Syed K."/>
            <person name="Tsang A."/>
            <person name="Wiebenga A."/>
            <person name="Young D."/>
            <person name="Pisabarro A."/>
            <person name="Eastwood D.C."/>
            <person name="Martin F."/>
            <person name="Cullen D."/>
            <person name="Grigoriev I.V."/>
            <person name="Hibbett D.S."/>
        </authorList>
    </citation>
    <scope>NUCLEOTIDE SEQUENCE [LARGE SCALE GENOMIC DNA]</scope>
    <source>
        <strain evidence="2 3">LYAD-421 SS1</strain>
    </source>
</reference>
<feature type="region of interest" description="Disordered" evidence="1">
    <location>
        <begin position="358"/>
        <end position="403"/>
    </location>
</feature>
<organism evidence="2 3">
    <name type="scientific">Dichomitus squalens (strain LYAD-421)</name>
    <name type="common">Western red white-rot fungus</name>
    <dbReference type="NCBI Taxonomy" id="732165"/>
    <lineage>
        <taxon>Eukaryota</taxon>
        <taxon>Fungi</taxon>
        <taxon>Dikarya</taxon>
        <taxon>Basidiomycota</taxon>
        <taxon>Agaricomycotina</taxon>
        <taxon>Agaricomycetes</taxon>
        <taxon>Polyporales</taxon>
        <taxon>Polyporaceae</taxon>
        <taxon>Dichomitus</taxon>
    </lineage>
</organism>
<dbReference type="RefSeq" id="XP_007369378.1">
    <property type="nucleotide sequence ID" value="XM_007369316.1"/>
</dbReference>
<dbReference type="HOGENOM" id="CLU_442121_0_0_1"/>
<proteinExistence type="predicted"/>